<keyword evidence="2" id="KW-1185">Reference proteome</keyword>
<protein>
    <submittedName>
        <fullName evidence="1">4-hydroxy-3-methylbut-2-en-1-yl diphosphate synthase (Flavodoxin)</fullName>
    </submittedName>
</protein>
<comment type="caution">
    <text evidence="1">The sequence shown here is derived from an EMBL/GenBank/DDBJ whole genome shotgun (WGS) entry which is preliminary data.</text>
</comment>
<reference evidence="1 2" key="1">
    <citation type="submission" date="2024-07" db="EMBL/GenBank/DDBJ databases">
        <title>Enhanced genomic and transcriptomic resources for Trichinella pseudospiralis and T. spiralis underpin the discovery of pronounced molecular differences between stages and species.</title>
        <authorList>
            <person name="Pasi K.K."/>
            <person name="La Rosa G."/>
            <person name="Gomez-Morales M.A."/>
            <person name="Tosini F."/>
            <person name="Sumanam S."/>
            <person name="Young N.D."/>
            <person name="Chang B.C."/>
            <person name="Robin G.B."/>
        </authorList>
    </citation>
    <scope>NUCLEOTIDE SEQUENCE [LARGE SCALE GENOMIC DNA]</scope>
    <source>
        <strain evidence="1">ISS534</strain>
    </source>
</reference>
<gene>
    <name evidence="1" type="ORF">TSPI_10602</name>
</gene>
<proteinExistence type="predicted"/>
<evidence type="ECO:0000313" key="2">
    <source>
        <dbReference type="Proteomes" id="UP001558632"/>
    </source>
</evidence>
<accession>A0ABR3KLT5</accession>
<organism evidence="1 2">
    <name type="scientific">Trichinella spiralis</name>
    <name type="common">Trichina worm</name>
    <dbReference type="NCBI Taxonomy" id="6334"/>
    <lineage>
        <taxon>Eukaryota</taxon>
        <taxon>Metazoa</taxon>
        <taxon>Ecdysozoa</taxon>
        <taxon>Nematoda</taxon>
        <taxon>Enoplea</taxon>
        <taxon>Dorylaimia</taxon>
        <taxon>Trichinellida</taxon>
        <taxon>Trichinellidae</taxon>
        <taxon>Trichinella</taxon>
    </lineage>
</organism>
<sequence length="160" mass="18221">MQKPIVIDRKSSASDRGLSTFGMTAVRQSLGPISRRRDTLTPSEPDAEPRFISLRCSLTSQYIQYCLSERASERRGRGPPDAFMECGLWEATELMERNGFLQMLQCNVRCRECFVQCDFNQEKTHSVALQTIPHLTTVQERCCPNTSVLPLYCIHKTASR</sequence>
<evidence type="ECO:0000313" key="1">
    <source>
        <dbReference type="EMBL" id="KAL1241410.1"/>
    </source>
</evidence>
<dbReference type="EMBL" id="JBEUSY010000251">
    <property type="protein sequence ID" value="KAL1241410.1"/>
    <property type="molecule type" value="Genomic_DNA"/>
</dbReference>
<name>A0ABR3KLT5_TRISP</name>
<dbReference type="Proteomes" id="UP001558632">
    <property type="component" value="Unassembled WGS sequence"/>
</dbReference>